<protein>
    <recommendedName>
        <fullName evidence="2">Response regulatory domain-containing protein</fullName>
    </recommendedName>
</protein>
<proteinExistence type="predicted"/>
<dbReference type="AlphaFoldDB" id="X1J2D8"/>
<evidence type="ECO:0000313" key="1">
    <source>
        <dbReference type="EMBL" id="GAH75680.1"/>
    </source>
</evidence>
<name>X1J2D8_9ZZZZ</name>
<gene>
    <name evidence="1" type="ORF">S03H2_44233</name>
</gene>
<comment type="caution">
    <text evidence="1">The sequence shown here is derived from an EMBL/GenBank/DDBJ whole genome shotgun (WGS) entry which is preliminary data.</text>
</comment>
<accession>X1J2D8</accession>
<evidence type="ECO:0008006" key="2">
    <source>
        <dbReference type="Google" id="ProtNLM"/>
    </source>
</evidence>
<dbReference type="EMBL" id="BARU01027643">
    <property type="protein sequence ID" value="GAH75680.1"/>
    <property type="molecule type" value="Genomic_DNA"/>
</dbReference>
<reference evidence="1" key="1">
    <citation type="journal article" date="2014" name="Front. Microbiol.">
        <title>High frequency of phylogenetically diverse reductive dehalogenase-homologous genes in deep subseafloor sedimentary metagenomes.</title>
        <authorList>
            <person name="Kawai M."/>
            <person name="Futagami T."/>
            <person name="Toyoda A."/>
            <person name="Takaki Y."/>
            <person name="Nishi S."/>
            <person name="Hori S."/>
            <person name="Arai W."/>
            <person name="Tsubouchi T."/>
            <person name="Morono Y."/>
            <person name="Uchiyama I."/>
            <person name="Ito T."/>
            <person name="Fujiyama A."/>
            <person name="Inagaki F."/>
            <person name="Takami H."/>
        </authorList>
    </citation>
    <scope>NUCLEOTIDE SEQUENCE</scope>
    <source>
        <strain evidence="1">Expedition CK06-06</strain>
    </source>
</reference>
<sequence length="62" mass="6898">SVFNALAPDPYLKKIPALLITSARQKELVSEAIEDDLRQVVMMPFKASDLLERVKMLAGINV</sequence>
<organism evidence="1">
    <name type="scientific">marine sediment metagenome</name>
    <dbReference type="NCBI Taxonomy" id="412755"/>
    <lineage>
        <taxon>unclassified sequences</taxon>
        <taxon>metagenomes</taxon>
        <taxon>ecological metagenomes</taxon>
    </lineage>
</organism>
<feature type="non-terminal residue" evidence="1">
    <location>
        <position position="1"/>
    </location>
</feature>